<evidence type="ECO:0000256" key="6">
    <source>
        <dbReference type="ARBA" id="ARBA00022598"/>
    </source>
</evidence>
<comment type="similarity">
    <text evidence="3">Belongs to the CarB family.</text>
</comment>
<dbReference type="FunFam" id="1.10.1030.10:FF:000002">
    <property type="entry name" value="Carbamoyl-phosphate synthase large chain"/>
    <property type="match status" value="1"/>
</dbReference>
<dbReference type="GO" id="GO:0044205">
    <property type="term" value="P:'de novo' UMP biosynthetic process"/>
    <property type="evidence" value="ECO:0007669"/>
    <property type="project" value="UniProtKB-UniPathway"/>
</dbReference>
<organism evidence="20">
    <name type="scientific">freshwater metagenome</name>
    <dbReference type="NCBI Taxonomy" id="449393"/>
    <lineage>
        <taxon>unclassified sequences</taxon>
        <taxon>metagenomes</taxon>
        <taxon>ecological metagenomes</taxon>
    </lineage>
</organism>
<dbReference type="PANTHER" id="PTHR11405">
    <property type="entry name" value="CARBAMOYLTRANSFERASE FAMILY MEMBER"/>
    <property type="match status" value="1"/>
</dbReference>
<dbReference type="Pfam" id="PF02142">
    <property type="entry name" value="MGS"/>
    <property type="match status" value="1"/>
</dbReference>
<reference evidence="20" key="1">
    <citation type="submission" date="2020-05" db="EMBL/GenBank/DDBJ databases">
        <authorList>
            <person name="Chiriac C."/>
            <person name="Salcher M."/>
            <person name="Ghai R."/>
            <person name="Kavagutti S V."/>
        </authorList>
    </citation>
    <scope>NUCLEOTIDE SEQUENCE</scope>
</reference>
<evidence type="ECO:0000256" key="5">
    <source>
        <dbReference type="ARBA" id="ARBA00022571"/>
    </source>
</evidence>
<evidence type="ECO:0000313" key="20">
    <source>
        <dbReference type="EMBL" id="CAB4996384.1"/>
    </source>
</evidence>
<dbReference type="FunFam" id="3.40.50.20:FF:000001">
    <property type="entry name" value="Carbamoyl-phosphate synthase large chain"/>
    <property type="match status" value="2"/>
</dbReference>
<dbReference type="EC" id="6.3.5.5" evidence="4"/>
<dbReference type="InterPro" id="IPR033937">
    <property type="entry name" value="MGS_CPS_CarB"/>
</dbReference>
<evidence type="ECO:0000256" key="1">
    <source>
        <dbReference type="ARBA" id="ARBA00001936"/>
    </source>
</evidence>
<dbReference type="NCBIfam" id="NF003671">
    <property type="entry name" value="PRK05294.1"/>
    <property type="match status" value="1"/>
</dbReference>
<dbReference type="Pfam" id="PF25596">
    <property type="entry name" value="CPSase_L_D1"/>
    <property type="match status" value="2"/>
</dbReference>
<dbReference type="PROSITE" id="PS00867">
    <property type="entry name" value="CPSASE_2"/>
    <property type="match status" value="2"/>
</dbReference>
<dbReference type="InterPro" id="IPR005479">
    <property type="entry name" value="CPAse_ATP-bd"/>
</dbReference>
<dbReference type="PRINTS" id="PR00098">
    <property type="entry name" value="CPSASE"/>
</dbReference>
<comment type="catalytic activity">
    <reaction evidence="16">
        <text>hydrogencarbonate + NH4(+) + 2 ATP = carbamoyl phosphate + 2 ADP + phosphate + 2 H(+)</text>
        <dbReference type="Rhea" id="RHEA:18029"/>
        <dbReference type="ChEBI" id="CHEBI:15378"/>
        <dbReference type="ChEBI" id="CHEBI:17544"/>
        <dbReference type="ChEBI" id="CHEBI:28938"/>
        <dbReference type="ChEBI" id="CHEBI:30616"/>
        <dbReference type="ChEBI" id="CHEBI:43474"/>
        <dbReference type="ChEBI" id="CHEBI:58228"/>
        <dbReference type="ChEBI" id="CHEBI:456216"/>
        <dbReference type="EC" id="6.3.4.16"/>
    </reaction>
</comment>
<comment type="pathway">
    <text evidence="2">Amino-acid biosynthesis; L-arginine biosynthesis; carbamoyl phosphate from bicarbonate: step 1/1.</text>
</comment>
<dbReference type="EMBL" id="CAFBPB010000010">
    <property type="protein sequence ID" value="CAB4996384.1"/>
    <property type="molecule type" value="Genomic_DNA"/>
</dbReference>
<dbReference type="GO" id="GO:0046872">
    <property type="term" value="F:metal ion binding"/>
    <property type="evidence" value="ECO:0007669"/>
    <property type="project" value="UniProtKB-KW"/>
</dbReference>
<dbReference type="Gene3D" id="1.10.1030.10">
    <property type="entry name" value="Carbamoyl-phosphate synthetase, large subunit oligomerisation domain"/>
    <property type="match status" value="1"/>
</dbReference>
<dbReference type="GO" id="GO:0006541">
    <property type="term" value="P:glutamine metabolic process"/>
    <property type="evidence" value="ECO:0007669"/>
    <property type="project" value="TreeGrafter"/>
</dbReference>
<dbReference type="SMART" id="SM01096">
    <property type="entry name" value="CPSase_L_D3"/>
    <property type="match status" value="1"/>
</dbReference>
<dbReference type="PROSITE" id="PS51855">
    <property type="entry name" value="MGS"/>
    <property type="match status" value="1"/>
</dbReference>
<evidence type="ECO:0000256" key="3">
    <source>
        <dbReference type="ARBA" id="ARBA00009799"/>
    </source>
</evidence>
<evidence type="ECO:0000256" key="17">
    <source>
        <dbReference type="ARBA" id="ARBA00074190"/>
    </source>
</evidence>
<protein>
    <recommendedName>
        <fullName evidence="17">Carbamoyl phosphate synthase arginine-specific large chain, chloroplastic</fullName>
        <ecNumber evidence="15">6.3.4.16</ecNumber>
        <ecNumber evidence="4">6.3.5.5</ecNumber>
    </recommendedName>
</protein>
<evidence type="ECO:0000256" key="9">
    <source>
        <dbReference type="ARBA" id="ARBA00022737"/>
    </source>
</evidence>
<dbReference type="PROSITE" id="PS00866">
    <property type="entry name" value="CPSASE_1"/>
    <property type="match status" value="2"/>
</dbReference>
<dbReference type="InterPro" id="IPR005480">
    <property type="entry name" value="CPSase_lsu_oligo"/>
</dbReference>
<dbReference type="FunFam" id="3.30.1490.20:FF:000001">
    <property type="entry name" value="Carbamoyl-phosphate synthase large chain"/>
    <property type="match status" value="1"/>
</dbReference>
<dbReference type="Gene3D" id="3.40.50.20">
    <property type="match status" value="2"/>
</dbReference>
<dbReference type="GO" id="GO:0004088">
    <property type="term" value="F:carbamoyl-phosphate synthase (glutamine-hydrolyzing) activity"/>
    <property type="evidence" value="ECO:0007669"/>
    <property type="project" value="UniProtKB-EC"/>
</dbReference>
<evidence type="ECO:0000256" key="7">
    <source>
        <dbReference type="ARBA" id="ARBA00022605"/>
    </source>
</evidence>
<gene>
    <name evidence="20" type="ORF">UFOPK4049_00155</name>
</gene>
<comment type="cofactor">
    <cofactor evidence="1">
        <name>Mn(2+)</name>
        <dbReference type="ChEBI" id="CHEBI:29035"/>
    </cofactor>
</comment>
<evidence type="ECO:0000256" key="4">
    <source>
        <dbReference type="ARBA" id="ARBA00012738"/>
    </source>
</evidence>
<dbReference type="InterPro" id="IPR005483">
    <property type="entry name" value="CPSase_dom"/>
</dbReference>
<dbReference type="GO" id="GO:0006526">
    <property type="term" value="P:L-arginine biosynthetic process"/>
    <property type="evidence" value="ECO:0007669"/>
    <property type="project" value="UniProtKB-KW"/>
</dbReference>
<dbReference type="SUPFAM" id="SSF52335">
    <property type="entry name" value="Methylglyoxal synthase-like"/>
    <property type="match status" value="1"/>
</dbReference>
<dbReference type="SMART" id="SM00851">
    <property type="entry name" value="MGS"/>
    <property type="match status" value="1"/>
</dbReference>
<evidence type="ECO:0000256" key="12">
    <source>
        <dbReference type="ARBA" id="ARBA00022842"/>
    </source>
</evidence>
<evidence type="ECO:0000256" key="2">
    <source>
        <dbReference type="ARBA" id="ARBA00005077"/>
    </source>
</evidence>
<feature type="domain" description="ATP-grasp" evidence="18">
    <location>
        <begin position="678"/>
        <end position="869"/>
    </location>
</feature>
<dbReference type="GO" id="GO:0004087">
    <property type="term" value="F:carbamoyl-phosphate synthase (ammonia) activity"/>
    <property type="evidence" value="ECO:0007669"/>
    <property type="project" value="UniProtKB-EC"/>
</dbReference>
<keyword evidence="6" id="KW-0436">Ligase</keyword>
<dbReference type="InterPro" id="IPR016185">
    <property type="entry name" value="PreATP-grasp_dom_sf"/>
</dbReference>
<dbReference type="AlphaFoldDB" id="A0A6J7P2W6"/>
<dbReference type="InterPro" id="IPR036914">
    <property type="entry name" value="MGS-like_dom_sf"/>
</dbReference>
<evidence type="ECO:0000256" key="10">
    <source>
        <dbReference type="ARBA" id="ARBA00022741"/>
    </source>
</evidence>
<dbReference type="GO" id="GO:0005737">
    <property type="term" value="C:cytoplasm"/>
    <property type="evidence" value="ECO:0007669"/>
    <property type="project" value="TreeGrafter"/>
</dbReference>
<evidence type="ECO:0000259" key="18">
    <source>
        <dbReference type="PROSITE" id="PS50975"/>
    </source>
</evidence>
<dbReference type="Gene3D" id="3.40.50.1380">
    <property type="entry name" value="Methylglyoxal synthase-like domain"/>
    <property type="match status" value="1"/>
</dbReference>
<dbReference type="SUPFAM" id="SSF56059">
    <property type="entry name" value="Glutathione synthetase ATP-binding domain-like"/>
    <property type="match status" value="2"/>
</dbReference>
<dbReference type="CDD" id="cd01424">
    <property type="entry name" value="MGS_CPS_II"/>
    <property type="match status" value="1"/>
</dbReference>
<dbReference type="NCBIfam" id="NF009455">
    <property type="entry name" value="PRK12815.1"/>
    <property type="match status" value="1"/>
</dbReference>
<dbReference type="PROSITE" id="PS50975">
    <property type="entry name" value="ATP_GRASP"/>
    <property type="match status" value="2"/>
</dbReference>
<name>A0A6J7P2W6_9ZZZZ</name>
<keyword evidence="10" id="KW-0547">Nucleotide-binding</keyword>
<evidence type="ECO:0000259" key="19">
    <source>
        <dbReference type="PROSITE" id="PS51855"/>
    </source>
</evidence>
<keyword evidence="5" id="KW-0055">Arginine biosynthesis</keyword>
<dbReference type="InterPro" id="IPR013815">
    <property type="entry name" value="ATP_grasp_subdomain_1"/>
</dbReference>
<proteinExistence type="inferred from homology"/>
<dbReference type="EC" id="6.3.4.16" evidence="15"/>
<dbReference type="SUPFAM" id="SSF48108">
    <property type="entry name" value="Carbamoyl phosphate synthetase, large subunit connection domain"/>
    <property type="match status" value="1"/>
</dbReference>
<dbReference type="InterPro" id="IPR036897">
    <property type="entry name" value="CarbamoylP_synth_lsu_oligo_sf"/>
</dbReference>
<evidence type="ECO:0000256" key="11">
    <source>
        <dbReference type="ARBA" id="ARBA00022840"/>
    </source>
</evidence>
<dbReference type="InterPro" id="IPR058047">
    <property type="entry name" value="CPSase_preATP-grasp"/>
</dbReference>
<dbReference type="HAMAP" id="MF_01210_B">
    <property type="entry name" value="CPSase_L_chain_B"/>
    <property type="match status" value="1"/>
</dbReference>
<keyword evidence="14" id="KW-0464">Manganese</keyword>
<dbReference type="Pfam" id="PF02786">
    <property type="entry name" value="CPSase_L_D2"/>
    <property type="match status" value="2"/>
</dbReference>
<dbReference type="InterPro" id="IPR006275">
    <property type="entry name" value="CPSase_lsu"/>
</dbReference>
<evidence type="ECO:0000256" key="15">
    <source>
        <dbReference type="ARBA" id="ARBA00044063"/>
    </source>
</evidence>
<dbReference type="SUPFAM" id="SSF52440">
    <property type="entry name" value="PreATP-grasp domain"/>
    <property type="match status" value="2"/>
</dbReference>
<keyword evidence="13" id="KW-0665">Pyrimidine biosynthesis</keyword>
<keyword evidence="8" id="KW-0479">Metal-binding</keyword>
<keyword evidence="11" id="KW-0067">ATP-binding</keyword>
<keyword evidence="9" id="KW-0677">Repeat</keyword>
<dbReference type="NCBIfam" id="TIGR01369">
    <property type="entry name" value="CPSaseII_lrg"/>
    <property type="match status" value="1"/>
</dbReference>
<accession>A0A6J7P2W6</accession>
<dbReference type="Gene3D" id="3.30.470.20">
    <property type="entry name" value="ATP-grasp fold, B domain"/>
    <property type="match status" value="2"/>
</dbReference>
<dbReference type="PROSITE" id="PS51257">
    <property type="entry name" value="PROKAR_LIPOPROTEIN"/>
    <property type="match status" value="1"/>
</dbReference>
<keyword evidence="12" id="KW-0460">Magnesium</keyword>
<dbReference type="FunFam" id="3.30.470.20:FF:000007">
    <property type="entry name" value="Carbamoyl-phosphate synthase large chain"/>
    <property type="match status" value="1"/>
</dbReference>
<dbReference type="Gene3D" id="3.30.1490.20">
    <property type="entry name" value="ATP-grasp fold, A domain"/>
    <property type="match status" value="1"/>
</dbReference>
<dbReference type="InterPro" id="IPR011761">
    <property type="entry name" value="ATP-grasp"/>
</dbReference>
<dbReference type="Pfam" id="PF02787">
    <property type="entry name" value="CPSase_L_D3"/>
    <property type="match status" value="1"/>
</dbReference>
<evidence type="ECO:0000256" key="8">
    <source>
        <dbReference type="ARBA" id="ARBA00022723"/>
    </source>
</evidence>
<evidence type="ECO:0000256" key="16">
    <source>
        <dbReference type="ARBA" id="ARBA00047359"/>
    </source>
</evidence>
<dbReference type="UniPathway" id="UPA00070">
    <property type="reaction ID" value="UER00115"/>
</dbReference>
<evidence type="ECO:0000256" key="14">
    <source>
        <dbReference type="ARBA" id="ARBA00023211"/>
    </source>
</evidence>
<feature type="domain" description="ATP-grasp" evidence="18">
    <location>
        <begin position="133"/>
        <end position="328"/>
    </location>
</feature>
<dbReference type="GO" id="GO:0005524">
    <property type="term" value="F:ATP binding"/>
    <property type="evidence" value="ECO:0007669"/>
    <property type="project" value="UniProtKB-KW"/>
</dbReference>
<feature type="domain" description="MGS-like" evidence="19">
    <location>
        <begin position="947"/>
        <end position="1087"/>
    </location>
</feature>
<dbReference type="PANTHER" id="PTHR11405:SF53">
    <property type="entry name" value="CARBAMOYL-PHOSPHATE SYNTHASE [AMMONIA], MITOCHONDRIAL"/>
    <property type="match status" value="1"/>
</dbReference>
<dbReference type="FunFam" id="3.30.470.20:FF:000014">
    <property type="entry name" value="Carbamoyl-phosphate synthase large chain"/>
    <property type="match status" value="1"/>
</dbReference>
<dbReference type="InterPro" id="IPR011607">
    <property type="entry name" value="MGS-like_dom"/>
</dbReference>
<sequence length="1087" mass="116720">MPRDTSIKSVLVIGSGPIVIGQACEFDYSGTQACRVLRAEGIRVILVNSNPATIMTDPEFADATYIEPITPEFLEQVIAAERPDAVLATLGGQTALNAAIGLFERGTLAKYGTKLIGADVAAIQRGENRELFRGIVEKVGGESAKSVICHTMDECLAAAKILNYPVVVRPSFTMGGLGSGIAFTEPELHQIAGAGLRHSPTTEVLLEESIIGWKEYELEVMRDHKDNVVIVCSIENLDPMGVHTGDSITVAPAMTLTDVEYQRLRNLSIEIIREVGVATGGCNIQFAVNPANGRIIVIEMNPRVSRSSALASKATGFPIAKIATKLAIGYSLDEIQNDITQVTPASFEPTLDYIVVKVPRFAFEKFADADPRLTTTMKSVGEAMAIGRSFPEALQKALRSLERKEAPFVFPATSSIGEIQALLSSMVVPTEYRLGQVQRALWLGATTEQVHSATKIDPWYLEQIQLINSFARTIIEAGDLTPELLASAKSLGFSDLQIANLRGITEAQVRQERYTNNIRPVYKTVDTCAAEFEAHTPYHYSSYEAETEVRPRTKPAVIILGSGPNRIGQGIEFDYSCVHASFTLQEADFETVMVNCNPETVSTDYDTSDRLYFEPLTLEDVLEVIHAETLAGPVLGVITQLGGQTPLGLAAGLKEAGVTILGTSPEAINLAEERGAFGNLLQEQGLTAPEFGMASSQQEALEIAARIGYPVLVRPSFVLGGRGMEIVYDDQALSGFISRATDITPDRPVLVDRFLDSAIEIDVDALFDGEELFMGGVMEHIEEAGIHSGDSACVLPSMTITPDQTQRIREATFKIASGVGVRGLINIQFALAGDVLYVLEANPRASRTVPFVSKATGVSLAKAAARIAVGFTIAQLRADGLLPKNGDGVAKGVSVKEAVLPWNRFRRTDGRGVDAVLGPEMRSTGEVMGISKTFGESYAKSQISAFGPLPKSGKVFLSFADKDKESALPSVKKLFGMGFTLFATAGTAKFLKEHEIASTLVRKHAEGPGPLGEKTIVELIGSGIIDLVINTPVGRGTRQDGWSIRTAAIQRSVPCITTSAGFAAAVAGIDALQRGGLTVKPLQEWLK</sequence>
<keyword evidence="7" id="KW-0028">Amino-acid biosynthesis</keyword>
<evidence type="ECO:0000256" key="13">
    <source>
        <dbReference type="ARBA" id="ARBA00022975"/>
    </source>
</evidence>